<dbReference type="PANTHER" id="PTHR48025">
    <property type="entry name" value="OS02G0815200 PROTEIN"/>
    <property type="match status" value="1"/>
</dbReference>
<dbReference type="InterPro" id="IPR050502">
    <property type="entry name" value="Euk_RNA-bind_prot"/>
</dbReference>
<dbReference type="PANTHER" id="PTHR48025:SF1">
    <property type="entry name" value="RRM DOMAIN-CONTAINING PROTEIN"/>
    <property type="match status" value="1"/>
</dbReference>
<proteinExistence type="predicted"/>
<dbReference type="Gene3D" id="3.30.70.330">
    <property type="match status" value="1"/>
</dbReference>
<organism evidence="4 5">
    <name type="scientific">Pisolithus microcarpus 441</name>
    <dbReference type="NCBI Taxonomy" id="765257"/>
    <lineage>
        <taxon>Eukaryota</taxon>
        <taxon>Fungi</taxon>
        <taxon>Dikarya</taxon>
        <taxon>Basidiomycota</taxon>
        <taxon>Agaricomycotina</taxon>
        <taxon>Agaricomycetes</taxon>
        <taxon>Agaricomycetidae</taxon>
        <taxon>Boletales</taxon>
        <taxon>Sclerodermatineae</taxon>
        <taxon>Pisolithaceae</taxon>
        <taxon>Pisolithus</taxon>
    </lineage>
</organism>
<accession>A0A0C9XLU1</accession>
<reference evidence="4 5" key="1">
    <citation type="submission" date="2014-04" db="EMBL/GenBank/DDBJ databases">
        <authorList>
            <consortium name="DOE Joint Genome Institute"/>
            <person name="Kuo A."/>
            <person name="Kohler A."/>
            <person name="Costa M.D."/>
            <person name="Nagy L.G."/>
            <person name="Floudas D."/>
            <person name="Copeland A."/>
            <person name="Barry K.W."/>
            <person name="Cichocki N."/>
            <person name="Veneault-Fourrey C."/>
            <person name="LaButti K."/>
            <person name="Lindquist E.A."/>
            <person name="Lipzen A."/>
            <person name="Lundell T."/>
            <person name="Morin E."/>
            <person name="Murat C."/>
            <person name="Sun H."/>
            <person name="Tunlid A."/>
            <person name="Henrissat B."/>
            <person name="Grigoriev I.V."/>
            <person name="Hibbett D.S."/>
            <person name="Martin F."/>
            <person name="Nordberg H.P."/>
            <person name="Cantor M.N."/>
            <person name="Hua S.X."/>
        </authorList>
    </citation>
    <scope>NUCLEOTIDE SEQUENCE [LARGE SCALE GENOMIC DNA]</scope>
    <source>
        <strain evidence="4 5">441</strain>
    </source>
</reference>
<gene>
    <name evidence="4" type="ORF">PISMIDRAFT_18066</name>
</gene>
<dbReference type="HOGENOM" id="CLU_098737_0_0_1"/>
<evidence type="ECO:0000313" key="5">
    <source>
        <dbReference type="Proteomes" id="UP000054018"/>
    </source>
</evidence>
<dbReference type="InterPro" id="IPR035979">
    <property type="entry name" value="RBD_domain_sf"/>
</dbReference>
<sequence length="139" mass="15047">MFPTTRFSARSAAFAVSRIRLCVRPSRVTPQGTRGTLSYPKRPFSLAQVIRQEPQNAVLGASDGSLRPPSGSVYVANVPVSMTSQQLEEAFSQFGRIRAVILLNMEKGTPRGSGFVEFETAEEASAFVGGPARPHLPPR</sequence>
<reference evidence="5" key="2">
    <citation type="submission" date="2015-01" db="EMBL/GenBank/DDBJ databases">
        <title>Evolutionary Origins and Diversification of the Mycorrhizal Mutualists.</title>
        <authorList>
            <consortium name="DOE Joint Genome Institute"/>
            <consortium name="Mycorrhizal Genomics Consortium"/>
            <person name="Kohler A."/>
            <person name="Kuo A."/>
            <person name="Nagy L.G."/>
            <person name="Floudas D."/>
            <person name="Copeland A."/>
            <person name="Barry K.W."/>
            <person name="Cichocki N."/>
            <person name="Veneault-Fourrey C."/>
            <person name="LaButti K."/>
            <person name="Lindquist E.A."/>
            <person name="Lipzen A."/>
            <person name="Lundell T."/>
            <person name="Morin E."/>
            <person name="Murat C."/>
            <person name="Riley R."/>
            <person name="Ohm R."/>
            <person name="Sun H."/>
            <person name="Tunlid A."/>
            <person name="Henrissat B."/>
            <person name="Grigoriev I.V."/>
            <person name="Hibbett D.S."/>
            <person name="Martin F."/>
        </authorList>
    </citation>
    <scope>NUCLEOTIDE SEQUENCE [LARGE SCALE GENOMIC DNA]</scope>
    <source>
        <strain evidence="5">441</strain>
    </source>
</reference>
<evidence type="ECO:0000256" key="1">
    <source>
        <dbReference type="ARBA" id="ARBA00022884"/>
    </source>
</evidence>
<dbReference type="GO" id="GO:0003729">
    <property type="term" value="F:mRNA binding"/>
    <property type="evidence" value="ECO:0007669"/>
    <property type="project" value="TreeGrafter"/>
</dbReference>
<keyword evidence="1 2" id="KW-0694">RNA-binding</keyword>
<evidence type="ECO:0000313" key="4">
    <source>
        <dbReference type="EMBL" id="KIK13345.1"/>
    </source>
</evidence>
<dbReference type="Proteomes" id="UP000054018">
    <property type="component" value="Unassembled WGS sequence"/>
</dbReference>
<dbReference type="AlphaFoldDB" id="A0A0C9XLU1"/>
<dbReference type="OrthoDB" id="439808at2759"/>
<evidence type="ECO:0000256" key="2">
    <source>
        <dbReference type="PROSITE-ProRule" id="PRU00176"/>
    </source>
</evidence>
<feature type="domain" description="RRM" evidence="3">
    <location>
        <begin position="71"/>
        <end position="139"/>
    </location>
</feature>
<keyword evidence="5" id="KW-1185">Reference proteome</keyword>
<dbReference type="InterPro" id="IPR012677">
    <property type="entry name" value="Nucleotide-bd_a/b_plait_sf"/>
</dbReference>
<dbReference type="Pfam" id="PF00076">
    <property type="entry name" value="RRM_1"/>
    <property type="match status" value="1"/>
</dbReference>
<protein>
    <recommendedName>
        <fullName evidence="3">RRM domain-containing protein</fullName>
    </recommendedName>
</protein>
<dbReference type="SMART" id="SM00360">
    <property type="entry name" value="RRM"/>
    <property type="match status" value="1"/>
</dbReference>
<evidence type="ECO:0000259" key="3">
    <source>
        <dbReference type="PROSITE" id="PS50102"/>
    </source>
</evidence>
<dbReference type="STRING" id="765257.A0A0C9XLU1"/>
<name>A0A0C9XLU1_9AGAM</name>
<dbReference type="SUPFAM" id="SSF54928">
    <property type="entry name" value="RNA-binding domain, RBD"/>
    <property type="match status" value="1"/>
</dbReference>
<dbReference type="EMBL" id="KN834002">
    <property type="protein sequence ID" value="KIK13345.1"/>
    <property type="molecule type" value="Genomic_DNA"/>
</dbReference>
<dbReference type="PROSITE" id="PS50102">
    <property type="entry name" value="RRM"/>
    <property type="match status" value="1"/>
</dbReference>
<dbReference type="InterPro" id="IPR000504">
    <property type="entry name" value="RRM_dom"/>
</dbReference>